<proteinExistence type="predicted"/>
<keyword evidence="3" id="KW-0949">S-adenosyl-L-methionine</keyword>
<dbReference type="InterPro" id="IPR050320">
    <property type="entry name" value="N5-glutamine_MTase"/>
</dbReference>
<dbReference type="GO" id="GO:0032259">
    <property type="term" value="P:methylation"/>
    <property type="evidence" value="ECO:0007669"/>
    <property type="project" value="UniProtKB-KW"/>
</dbReference>
<dbReference type="PANTHER" id="PTHR18895:SF74">
    <property type="entry name" value="MTRF1L RELEASE FACTOR GLUTAMINE METHYLTRANSFERASE"/>
    <property type="match status" value="1"/>
</dbReference>
<organism evidence="4 5">
    <name type="scientific">Neolentinus lepideus HHB14362 ss-1</name>
    <dbReference type="NCBI Taxonomy" id="1314782"/>
    <lineage>
        <taxon>Eukaryota</taxon>
        <taxon>Fungi</taxon>
        <taxon>Dikarya</taxon>
        <taxon>Basidiomycota</taxon>
        <taxon>Agaricomycotina</taxon>
        <taxon>Agaricomycetes</taxon>
        <taxon>Gloeophyllales</taxon>
        <taxon>Gloeophyllaceae</taxon>
        <taxon>Neolentinus</taxon>
    </lineage>
</organism>
<keyword evidence="1 4" id="KW-0489">Methyltransferase</keyword>
<reference evidence="4 5" key="1">
    <citation type="journal article" date="2016" name="Mol. Biol. Evol.">
        <title>Comparative Genomics of Early-Diverging Mushroom-Forming Fungi Provides Insights into the Origins of Lignocellulose Decay Capabilities.</title>
        <authorList>
            <person name="Nagy L.G."/>
            <person name="Riley R."/>
            <person name="Tritt A."/>
            <person name="Adam C."/>
            <person name="Daum C."/>
            <person name="Floudas D."/>
            <person name="Sun H."/>
            <person name="Yadav J.S."/>
            <person name="Pangilinan J."/>
            <person name="Larsson K.H."/>
            <person name="Matsuura K."/>
            <person name="Barry K."/>
            <person name="Labutti K."/>
            <person name="Kuo R."/>
            <person name="Ohm R.A."/>
            <person name="Bhattacharya S.S."/>
            <person name="Shirouzu T."/>
            <person name="Yoshinaga Y."/>
            <person name="Martin F.M."/>
            <person name="Grigoriev I.V."/>
            <person name="Hibbett D.S."/>
        </authorList>
    </citation>
    <scope>NUCLEOTIDE SEQUENCE [LARGE SCALE GENOMIC DNA]</scope>
    <source>
        <strain evidence="4 5">HHB14362 ss-1</strain>
    </source>
</reference>
<accession>A0A165THQ6</accession>
<evidence type="ECO:0000313" key="5">
    <source>
        <dbReference type="Proteomes" id="UP000076761"/>
    </source>
</evidence>
<evidence type="ECO:0000256" key="1">
    <source>
        <dbReference type="ARBA" id="ARBA00022603"/>
    </source>
</evidence>
<gene>
    <name evidence="4" type="ORF">NEOLEDRAFT_1062149</name>
</gene>
<dbReference type="InterPro" id="IPR004556">
    <property type="entry name" value="HemK-like"/>
</dbReference>
<dbReference type="InterPro" id="IPR029063">
    <property type="entry name" value="SAM-dependent_MTases_sf"/>
</dbReference>
<dbReference type="EMBL" id="KV425565">
    <property type="protein sequence ID" value="KZT26683.1"/>
    <property type="molecule type" value="Genomic_DNA"/>
</dbReference>
<evidence type="ECO:0000256" key="2">
    <source>
        <dbReference type="ARBA" id="ARBA00022679"/>
    </source>
</evidence>
<name>A0A165THQ6_9AGAM</name>
<dbReference type="Gene3D" id="1.10.8.10">
    <property type="entry name" value="DNA helicase RuvA subunit, C-terminal domain"/>
    <property type="match status" value="1"/>
</dbReference>
<dbReference type="PANTHER" id="PTHR18895">
    <property type="entry name" value="HEMK METHYLTRANSFERASE"/>
    <property type="match status" value="1"/>
</dbReference>
<dbReference type="GO" id="GO:0008276">
    <property type="term" value="F:protein methyltransferase activity"/>
    <property type="evidence" value="ECO:0007669"/>
    <property type="project" value="InterPro"/>
</dbReference>
<dbReference type="GO" id="GO:0005739">
    <property type="term" value="C:mitochondrion"/>
    <property type="evidence" value="ECO:0007669"/>
    <property type="project" value="TreeGrafter"/>
</dbReference>
<sequence length="300" mass="32996">MPPPARSPGYLLTTLANALGRVAAARELQWMKQALQVGLPEHVPKMSIDTMVARRARGEPLQYILGTQPFGLLNLLTRRPVLIPRPETEHWTIRLSQTIAPSRDTPVSLLDICTGSGCIPLLLCHLWPRGSVHAIGVDISADAVQLSRENASICGIPTASGSDACHQNVFTPVLGDIFDSATWSSRLLLPPFDVITSNPPYISQEEYEGLSPSVKDYEDPRALLGDPPDSVDQRGLSFYHRIAQLTAEMKLLKPGGFIAFEVGEKQAHDVRRIVQDEAGIQDTEIWQDPWGKERVVVGRS</sequence>
<dbReference type="FunCoup" id="A0A165THQ6">
    <property type="interactions" value="6"/>
</dbReference>
<protein>
    <submittedName>
        <fullName evidence="4">S-adenosyl-L-methionine-dependent methyltransferase</fullName>
    </submittedName>
</protein>
<dbReference type="OrthoDB" id="269872at2759"/>
<dbReference type="InParanoid" id="A0A165THQ6"/>
<dbReference type="Gene3D" id="3.40.50.150">
    <property type="entry name" value="Vaccinia Virus protein VP39"/>
    <property type="match status" value="1"/>
</dbReference>
<dbReference type="CDD" id="cd02440">
    <property type="entry name" value="AdoMet_MTases"/>
    <property type="match status" value="1"/>
</dbReference>
<keyword evidence="5" id="KW-1185">Reference proteome</keyword>
<evidence type="ECO:0000313" key="4">
    <source>
        <dbReference type="EMBL" id="KZT26683.1"/>
    </source>
</evidence>
<evidence type="ECO:0000256" key="3">
    <source>
        <dbReference type="ARBA" id="ARBA00022691"/>
    </source>
</evidence>
<dbReference type="STRING" id="1314782.A0A165THQ6"/>
<dbReference type="AlphaFoldDB" id="A0A165THQ6"/>
<dbReference type="NCBIfam" id="TIGR00536">
    <property type="entry name" value="hemK_fam"/>
    <property type="match status" value="1"/>
</dbReference>
<dbReference type="SUPFAM" id="SSF53335">
    <property type="entry name" value="S-adenosyl-L-methionine-dependent methyltransferases"/>
    <property type="match status" value="1"/>
</dbReference>
<dbReference type="Proteomes" id="UP000076761">
    <property type="component" value="Unassembled WGS sequence"/>
</dbReference>
<keyword evidence="2 4" id="KW-0808">Transferase</keyword>